<keyword evidence="3 4" id="KW-0539">Nucleus</keyword>
<comment type="similarity">
    <text evidence="2 4">Belongs to the eukaryotic RPB8 RNA polymerase subunit family.</text>
</comment>
<comment type="function">
    <text evidence="4">DNA-dependent RNA polymerase catalyzes the transcription of DNA into RNA using the four ribonucleoside triphosphates as substrates. Common component of RNA polymerases I, II and III which synthesize ribosomal RNA precursors, mRNA precursors and many functional non-coding RNAs, and small RNAs, such as 5S rRNA and tRNAs, respectively.</text>
</comment>
<comment type="subcellular location">
    <subcellularLocation>
        <location evidence="1">Nucleus</location>
    </subcellularLocation>
</comment>
<protein>
    <recommendedName>
        <fullName evidence="4">DNA-directed RNA polymerases I, II, and III subunit RPABC3</fullName>
    </recommendedName>
</protein>
<dbReference type="Gene3D" id="2.40.50.140">
    <property type="entry name" value="Nucleic acid-binding proteins"/>
    <property type="match status" value="1"/>
</dbReference>
<dbReference type="PANTHER" id="PTHR10917:SF0">
    <property type="entry name" value="DNA-DIRECTED RNA POLYMERASES I, II, AND III SUBUNIT RPABC3"/>
    <property type="match status" value="1"/>
</dbReference>
<dbReference type="InterPro" id="IPR005570">
    <property type="entry name" value="RPABC3"/>
</dbReference>
<dbReference type="AlphaFoldDB" id="A0A9W7CBW5"/>
<dbReference type="InterPro" id="IPR012340">
    <property type="entry name" value="NA-bd_OB-fold"/>
</dbReference>
<evidence type="ECO:0000256" key="1">
    <source>
        <dbReference type="ARBA" id="ARBA00004123"/>
    </source>
</evidence>
<sequence length="144" mass="15804">MSVPRVTLFEDIFLITSLNPEGKKFTNVNRLSGTGTSFGCSLLLDINSSIYPVKANDKLTIVLTTTLSPDGSPSDGTYNPSSTSLASNYDYVTHGRVYLYQHVGEREVEIQVSFGGLLMQLKGEREQLEGIKGDMDVYCLIKKG</sequence>
<evidence type="ECO:0000256" key="3">
    <source>
        <dbReference type="ARBA" id="ARBA00023242"/>
    </source>
</evidence>
<dbReference type="PANTHER" id="PTHR10917">
    <property type="entry name" value="DNA-DIRECTED RNA POLYMERASES I, II, AND III SUBUNIT RPABC3"/>
    <property type="match status" value="1"/>
</dbReference>
<organism evidence="5 6">
    <name type="scientific">Triparma verrucosa</name>
    <dbReference type="NCBI Taxonomy" id="1606542"/>
    <lineage>
        <taxon>Eukaryota</taxon>
        <taxon>Sar</taxon>
        <taxon>Stramenopiles</taxon>
        <taxon>Ochrophyta</taxon>
        <taxon>Bolidophyceae</taxon>
        <taxon>Parmales</taxon>
        <taxon>Triparmaceae</taxon>
        <taxon>Triparma</taxon>
    </lineage>
</organism>
<reference evidence="6" key="1">
    <citation type="journal article" date="2023" name="Commun. Biol.">
        <title>Genome analysis of Parmales, the sister group of diatoms, reveals the evolutionary specialization of diatoms from phago-mixotrophs to photoautotrophs.</title>
        <authorList>
            <person name="Ban H."/>
            <person name="Sato S."/>
            <person name="Yoshikawa S."/>
            <person name="Yamada K."/>
            <person name="Nakamura Y."/>
            <person name="Ichinomiya M."/>
            <person name="Sato N."/>
            <person name="Blanc-Mathieu R."/>
            <person name="Endo H."/>
            <person name="Kuwata A."/>
            <person name="Ogata H."/>
        </authorList>
    </citation>
    <scope>NUCLEOTIDE SEQUENCE [LARGE SCALE GENOMIC DNA]</scope>
    <source>
        <strain evidence="6">NIES 3699</strain>
    </source>
</reference>
<dbReference type="GO" id="GO:0005665">
    <property type="term" value="C:RNA polymerase II, core complex"/>
    <property type="evidence" value="ECO:0007669"/>
    <property type="project" value="UniProtKB-UniRule"/>
</dbReference>
<dbReference type="GO" id="GO:0005736">
    <property type="term" value="C:RNA polymerase I complex"/>
    <property type="evidence" value="ECO:0007669"/>
    <property type="project" value="TreeGrafter"/>
</dbReference>
<proteinExistence type="inferred from homology"/>
<dbReference type="Proteomes" id="UP001165160">
    <property type="component" value="Unassembled WGS sequence"/>
</dbReference>
<keyword evidence="6" id="KW-1185">Reference proteome</keyword>
<gene>
    <name evidence="5" type="ORF">TrVE_jg388</name>
</gene>
<dbReference type="GO" id="GO:0005666">
    <property type="term" value="C:RNA polymerase III complex"/>
    <property type="evidence" value="ECO:0007669"/>
    <property type="project" value="TreeGrafter"/>
</dbReference>
<dbReference type="GO" id="GO:0006351">
    <property type="term" value="P:DNA-templated transcription"/>
    <property type="evidence" value="ECO:0007669"/>
    <property type="project" value="UniProtKB-UniRule"/>
</dbReference>
<evidence type="ECO:0000256" key="4">
    <source>
        <dbReference type="PIRNR" id="PIRNR000779"/>
    </source>
</evidence>
<accession>A0A9W7CBW5</accession>
<dbReference type="GO" id="GO:0003899">
    <property type="term" value="F:DNA-directed RNA polymerase activity"/>
    <property type="evidence" value="ECO:0007669"/>
    <property type="project" value="UniProtKB-UniRule"/>
</dbReference>
<comment type="caution">
    <text evidence="5">The sequence shown here is derived from an EMBL/GenBank/DDBJ whole genome shotgun (WGS) entry which is preliminary data.</text>
</comment>
<evidence type="ECO:0000256" key="2">
    <source>
        <dbReference type="ARBA" id="ARBA00008912"/>
    </source>
</evidence>
<name>A0A9W7CBW5_9STRA</name>
<dbReference type="SUPFAM" id="SSF50249">
    <property type="entry name" value="Nucleic acid-binding proteins"/>
    <property type="match status" value="1"/>
</dbReference>
<evidence type="ECO:0000313" key="5">
    <source>
        <dbReference type="EMBL" id="GMI05868.1"/>
    </source>
</evidence>
<dbReference type="EMBL" id="BRXX01000339">
    <property type="protein sequence ID" value="GMI05868.1"/>
    <property type="molecule type" value="Genomic_DNA"/>
</dbReference>
<evidence type="ECO:0000313" key="6">
    <source>
        <dbReference type="Proteomes" id="UP001165160"/>
    </source>
</evidence>
<dbReference type="Pfam" id="PF03870">
    <property type="entry name" value="RNA_pol_Rpb8"/>
    <property type="match status" value="1"/>
</dbReference>
<dbReference type="SMART" id="SM00658">
    <property type="entry name" value="RPOL8c"/>
    <property type="match status" value="1"/>
</dbReference>
<dbReference type="PIRSF" id="PIRSF000779">
    <property type="entry name" value="RNA_pol_Rpb8"/>
    <property type="match status" value="1"/>
</dbReference>